<dbReference type="eggNOG" id="ENOG502QSMM">
    <property type="taxonomic scope" value="Eukaryota"/>
</dbReference>
<evidence type="ECO:0000313" key="6">
    <source>
        <dbReference type="EnsemblPlants" id="OMERI10G06000.1"/>
    </source>
</evidence>
<evidence type="ECO:0000256" key="5">
    <source>
        <dbReference type="SAM" id="SignalP"/>
    </source>
</evidence>
<dbReference type="InterPro" id="IPR036514">
    <property type="entry name" value="SGNH_hydro_sf"/>
</dbReference>
<comment type="similarity">
    <text evidence="1">Belongs to the 'GDSL' lipolytic enzyme family.</text>
</comment>
<sequence>MAPAVILRVTSLLRFILLVAGAATATATAAGFSRVFSFGDSLTDTGNLVLLPAGRDVPERRLPYGQTFFHRATGRASDGRIAIDFIGAANLSLSLPFLFLQFGQSFDVISGLDGCAAEALELPRLKPYLAGEGADGFLHGANFAVGGATARDAGFFQRRGLRSVPVSLATEMGWFKELLPLLASSCPQEQRKITASSLFVVGEMGGNDPGTIDAIRSSLTELIGVGAKTVLVQGMLPIGCEPRLLELFKLKHGRSAGDDGDYDADSTGCLTSFNELAEQHNRALTAALDELRRAHPGTAIVYADLYRTVTDIAISPRRYGFGGDPLFACCGGGGGPYNVRRAARCGDEGTAACGEPSEYVSWDGIHYTEAANRMIARGIVEGRYTVPPISLSVSSSD</sequence>
<keyword evidence="2 5" id="KW-0732">Signal</keyword>
<dbReference type="SUPFAM" id="SSF52266">
    <property type="entry name" value="SGNH hydrolase"/>
    <property type="match status" value="1"/>
</dbReference>
<reference evidence="6" key="1">
    <citation type="submission" date="2015-04" db="UniProtKB">
        <authorList>
            <consortium name="EnsemblPlants"/>
        </authorList>
    </citation>
    <scope>IDENTIFICATION</scope>
</reference>
<evidence type="ECO:0000256" key="4">
    <source>
        <dbReference type="ARBA" id="ARBA00023180"/>
    </source>
</evidence>
<dbReference type="Pfam" id="PF00657">
    <property type="entry name" value="Lipase_GDSL"/>
    <property type="match status" value="1"/>
</dbReference>
<dbReference type="PANTHER" id="PTHR22835:SF663">
    <property type="entry name" value="LIPASE-LIKE"/>
    <property type="match status" value="1"/>
</dbReference>
<name>A0A0E0EXC1_9ORYZ</name>
<dbReference type="CDD" id="cd01837">
    <property type="entry name" value="SGNH_plant_lipase_like"/>
    <property type="match status" value="1"/>
</dbReference>
<dbReference type="InterPro" id="IPR001087">
    <property type="entry name" value="GDSL"/>
</dbReference>
<evidence type="ECO:0008006" key="8">
    <source>
        <dbReference type="Google" id="ProtNLM"/>
    </source>
</evidence>
<feature type="chain" id="PRO_5002358508" description="Esterase" evidence="5">
    <location>
        <begin position="22"/>
        <end position="397"/>
    </location>
</feature>
<evidence type="ECO:0000256" key="3">
    <source>
        <dbReference type="ARBA" id="ARBA00022801"/>
    </source>
</evidence>
<evidence type="ECO:0000256" key="2">
    <source>
        <dbReference type="ARBA" id="ARBA00022729"/>
    </source>
</evidence>
<dbReference type="Gene3D" id="3.40.50.1110">
    <property type="entry name" value="SGNH hydrolase"/>
    <property type="match status" value="1"/>
</dbReference>
<dbReference type="InterPro" id="IPR035669">
    <property type="entry name" value="SGNH_plant_lipase-like"/>
</dbReference>
<dbReference type="HOGENOM" id="CLU_015101_2_1_1"/>
<dbReference type="GO" id="GO:0016788">
    <property type="term" value="F:hydrolase activity, acting on ester bonds"/>
    <property type="evidence" value="ECO:0007669"/>
    <property type="project" value="InterPro"/>
</dbReference>
<dbReference type="Gramene" id="OMERI10G06000.1">
    <property type="protein sequence ID" value="OMERI10G06000.1"/>
    <property type="gene ID" value="OMERI10G06000"/>
</dbReference>
<accession>A0A0E0EXC1</accession>
<evidence type="ECO:0000313" key="7">
    <source>
        <dbReference type="Proteomes" id="UP000008021"/>
    </source>
</evidence>
<dbReference type="Proteomes" id="UP000008021">
    <property type="component" value="Chromosome 10"/>
</dbReference>
<protein>
    <recommendedName>
        <fullName evidence="8">Esterase</fullName>
    </recommendedName>
</protein>
<dbReference type="AlphaFoldDB" id="A0A0E0EXC1"/>
<reference evidence="6" key="2">
    <citation type="submission" date="2018-05" db="EMBL/GenBank/DDBJ databases">
        <title>OmerRS3 (Oryza meridionalis Reference Sequence Version 3).</title>
        <authorList>
            <person name="Zhang J."/>
            <person name="Kudrna D."/>
            <person name="Lee S."/>
            <person name="Talag J."/>
            <person name="Welchert J."/>
            <person name="Wing R.A."/>
        </authorList>
    </citation>
    <scope>NUCLEOTIDE SEQUENCE [LARGE SCALE GENOMIC DNA]</scope>
    <source>
        <strain evidence="6">cv. OR44</strain>
    </source>
</reference>
<dbReference type="EnsemblPlants" id="OMERI10G06000.1">
    <property type="protein sequence ID" value="OMERI10G06000.1"/>
    <property type="gene ID" value="OMERI10G06000"/>
</dbReference>
<keyword evidence="3" id="KW-0378">Hydrolase</keyword>
<evidence type="ECO:0000256" key="1">
    <source>
        <dbReference type="ARBA" id="ARBA00008668"/>
    </source>
</evidence>
<keyword evidence="4" id="KW-0325">Glycoprotein</keyword>
<keyword evidence="7" id="KW-1185">Reference proteome</keyword>
<proteinExistence type="inferred from homology"/>
<dbReference type="STRING" id="40149.A0A0E0EXC1"/>
<dbReference type="PANTHER" id="PTHR22835">
    <property type="entry name" value="ZINC FINGER FYVE DOMAIN CONTAINING PROTEIN"/>
    <property type="match status" value="1"/>
</dbReference>
<feature type="signal peptide" evidence="5">
    <location>
        <begin position="1"/>
        <end position="21"/>
    </location>
</feature>
<organism evidence="6">
    <name type="scientific">Oryza meridionalis</name>
    <dbReference type="NCBI Taxonomy" id="40149"/>
    <lineage>
        <taxon>Eukaryota</taxon>
        <taxon>Viridiplantae</taxon>
        <taxon>Streptophyta</taxon>
        <taxon>Embryophyta</taxon>
        <taxon>Tracheophyta</taxon>
        <taxon>Spermatophyta</taxon>
        <taxon>Magnoliopsida</taxon>
        <taxon>Liliopsida</taxon>
        <taxon>Poales</taxon>
        <taxon>Poaceae</taxon>
        <taxon>BOP clade</taxon>
        <taxon>Oryzoideae</taxon>
        <taxon>Oryzeae</taxon>
        <taxon>Oryzinae</taxon>
        <taxon>Oryza</taxon>
    </lineage>
</organism>